<reference evidence="1" key="2">
    <citation type="journal article" date="2022" name="Res Sq">
        <title>Comparative Genomics Reveals Insights into the Divergent Evolution of Astigmatic Mites and Household Pest Adaptations.</title>
        <authorList>
            <person name="Xiong Q."/>
            <person name="Wan A.T.-Y."/>
            <person name="Liu X.-Y."/>
            <person name="Fung C.S.-H."/>
            <person name="Xiao X."/>
            <person name="Malainual N."/>
            <person name="Hou J."/>
            <person name="Wang L."/>
            <person name="Wang M."/>
            <person name="Yang K."/>
            <person name="Cui Y."/>
            <person name="Leung E."/>
            <person name="Nong W."/>
            <person name="Shin S.-K."/>
            <person name="Au S."/>
            <person name="Jeong K.Y."/>
            <person name="Chew F.T."/>
            <person name="Hui J."/>
            <person name="Leung T.F."/>
            <person name="Tungtrongchitr A."/>
            <person name="Zhong N."/>
            <person name="Liu Z."/>
            <person name="Tsui S."/>
        </authorList>
    </citation>
    <scope>NUCLEOTIDE SEQUENCE</scope>
    <source>
        <strain evidence="1">Derf</strain>
        <tissue evidence="1">Whole organism</tissue>
    </source>
</reference>
<comment type="caution">
    <text evidence="1">The sequence shown here is derived from an EMBL/GenBank/DDBJ whole genome shotgun (WGS) entry which is preliminary data.</text>
</comment>
<dbReference type="AlphaFoldDB" id="A0A922LB12"/>
<sequence>MAYILPAFPNYCLFFISFYVSVGSSYDYHLHDNATTTIMIVISETNAHGFVEFVRKNFQCLFGHGISFPSPETEENDNNKNAKKKSTKALIFDNNDDYDSYVIMPGFRLISWAQTG</sequence>
<proteinExistence type="predicted"/>
<keyword evidence="2" id="KW-1185">Reference proteome</keyword>
<protein>
    <submittedName>
        <fullName evidence="1">Uncharacterized protein</fullName>
    </submittedName>
</protein>
<accession>A0A922LB12</accession>
<evidence type="ECO:0000313" key="2">
    <source>
        <dbReference type="Proteomes" id="UP000790347"/>
    </source>
</evidence>
<dbReference type="EMBL" id="ASGP02000001">
    <property type="protein sequence ID" value="KAH9529059.1"/>
    <property type="molecule type" value="Genomic_DNA"/>
</dbReference>
<organism evidence="1 2">
    <name type="scientific">Dermatophagoides farinae</name>
    <name type="common">American house dust mite</name>
    <dbReference type="NCBI Taxonomy" id="6954"/>
    <lineage>
        <taxon>Eukaryota</taxon>
        <taxon>Metazoa</taxon>
        <taxon>Ecdysozoa</taxon>
        <taxon>Arthropoda</taxon>
        <taxon>Chelicerata</taxon>
        <taxon>Arachnida</taxon>
        <taxon>Acari</taxon>
        <taxon>Acariformes</taxon>
        <taxon>Sarcoptiformes</taxon>
        <taxon>Astigmata</taxon>
        <taxon>Psoroptidia</taxon>
        <taxon>Analgoidea</taxon>
        <taxon>Pyroglyphidae</taxon>
        <taxon>Dermatophagoidinae</taxon>
        <taxon>Dermatophagoides</taxon>
    </lineage>
</organism>
<gene>
    <name evidence="1" type="ORF">DERF_002968</name>
</gene>
<evidence type="ECO:0000313" key="1">
    <source>
        <dbReference type="EMBL" id="KAH9529059.1"/>
    </source>
</evidence>
<reference evidence="1" key="1">
    <citation type="submission" date="2013-05" db="EMBL/GenBank/DDBJ databases">
        <authorList>
            <person name="Yim A.K.Y."/>
            <person name="Chan T.F."/>
            <person name="Ji K.M."/>
            <person name="Liu X.Y."/>
            <person name="Zhou J.W."/>
            <person name="Li R.Q."/>
            <person name="Yang K.Y."/>
            <person name="Li J."/>
            <person name="Li M."/>
            <person name="Law P.T.W."/>
            <person name="Wu Y.L."/>
            <person name="Cai Z.L."/>
            <person name="Qin H."/>
            <person name="Bao Y."/>
            <person name="Leung R.K.K."/>
            <person name="Ng P.K.S."/>
            <person name="Zou J."/>
            <person name="Zhong X.J."/>
            <person name="Ran P.X."/>
            <person name="Zhong N.S."/>
            <person name="Liu Z.G."/>
            <person name="Tsui S.K.W."/>
        </authorList>
    </citation>
    <scope>NUCLEOTIDE SEQUENCE</scope>
    <source>
        <strain evidence="1">Derf</strain>
        <tissue evidence="1">Whole organism</tissue>
    </source>
</reference>
<name>A0A922LB12_DERFA</name>
<dbReference type="Proteomes" id="UP000790347">
    <property type="component" value="Unassembled WGS sequence"/>
</dbReference>